<evidence type="ECO:0000313" key="3">
    <source>
        <dbReference type="EMBL" id="SDD86822.1"/>
    </source>
</evidence>
<dbReference type="GO" id="GO:0003677">
    <property type="term" value="F:DNA binding"/>
    <property type="evidence" value="ECO:0007669"/>
    <property type="project" value="InterPro"/>
</dbReference>
<reference evidence="4" key="1">
    <citation type="submission" date="2016-10" db="EMBL/GenBank/DDBJ databases">
        <authorList>
            <person name="Varghese N."/>
            <person name="Submissions S."/>
        </authorList>
    </citation>
    <scope>NUCLEOTIDE SEQUENCE [LARGE SCALE GENOMIC DNA]</scope>
    <source>
        <strain evidence="4">CGMCC 4.3516</strain>
    </source>
</reference>
<name>A0A1G6Y958_9ACTN</name>
<evidence type="ECO:0000256" key="1">
    <source>
        <dbReference type="SAM" id="MobiDB-lite"/>
    </source>
</evidence>
<dbReference type="Gene3D" id="1.10.260.40">
    <property type="entry name" value="lambda repressor-like DNA-binding domains"/>
    <property type="match status" value="1"/>
</dbReference>
<proteinExistence type="predicted"/>
<evidence type="ECO:0000313" key="4">
    <source>
        <dbReference type="Proteomes" id="UP000198949"/>
    </source>
</evidence>
<accession>A0A1G6Y958</accession>
<evidence type="ECO:0000259" key="2">
    <source>
        <dbReference type="PROSITE" id="PS50943"/>
    </source>
</evidence>
<dbReference type="CDD" id="cd00093">
    <property type="entry name" value="HTH_XRE"/>
    <property type="match status" value="1"/>
</dbReference>
<protein>
    <recommendedName>
        <fullName evidence="2">HTH cro/C1-type domain-containing protein</fullName>
    </recommendedName>
</protein>
<sequence>MTGNQNSRDNEDADQSRSLSPAKAAVERIRDIRVALGLSIPELAERLAALGYPFTENRLWNLASDRTKIHVDTLFAIAAALGVSPLALMTLPADQHTEIDVAPGVTISAERFNAWVTGTSPLPGADETPYVEHHPFGAPIGRFQGSLDQRARALAFKIVSHADEAASTADTLREEAHAFAASLLEQEPSPDLIRTAEALSRRLGIDVSAIDSADDYRSTPGD</sequence>
<dbReference type="RefSeq" id="WP_091036704.1">
    <property type="nucleotide sequence ID" value="NZ_FNAD01000008.1"/>
</dbReference>
<dbReference type="SUPFAM" id="SSF47413">
    <property type="entry name" value="lambda repressor-like DNA-binding domains"/>
    <property type="match status" value="1"/>
</dbReference>
<gene>
    <name evidence="3" type="ORF">SAMN05216270_108203</name>
</gene>
<keyword evidence="4" id="KW-1185">Reference proteome</keyword>
<feature type="region of interest" description="Disordered" evidence="1">
    <location>
        <begin position="1"/>
        <end position="22"/>
    </location>
</feature>
<dbReference type="InterPro" id="IPR010982">
    <property type="entry name" value="Lambda_DNA-bd_dom_sf"/>
</dbReference>
<dbReference type="EMBL" id="FNAD01000008">
    <property type="protein sequence ID" value="SDD86822.1"/>
    <property type="molecule type" value="Genomic_DNA"/>
</dbReference>
<dbReference type="InterPro" id="IPR001387">
    <property type="entry name" value="Cro/C1-type_HTH"/>
</dbReference>
<dbReference type="SMART" id="SM00530">
    <property type="entry name" value="HTH_XRE"/>
    <property type="match status" value="1"/>
</dbReference>
<dbReference type="STRING" id="58114.SAMN05216270_108203"/>
<organism evidence="3 4">
    <name type="scientific">Glycomyces harbinensis</name>
    <dbReference type="NCBI Taxonomy" id="58114"/>
    <lineage>
        <taxon>Bacteria</taxon>
        <taxon>Bacillati</taxon>
        <taxon>Actinomycetota</taxon>
        <taxon>Actinomycetes</taxon>
        <taxon>Glycomycetales</taxon>
        <taxon>Glycomycetaceae</taxon>
        <taxon>Glycomyces</taxon>
    </lineage>
</organism>
<dbReference type="PROSITE" id="PS50943">
    <property type="entry name" value="HTH_CROC1"/>
    <property type="match status" value="1"/>
</dbReference>
<dbReference type="Proteomes" id="UP000198949">
    <property type="component" value="Unassembled WGS sequence"/>
</dbReference>
<dbReference type="AlphaFoldDB" id="A0A1G6Y958"/>
<feature type="domain" description="HTH cro/C1-type" evidence="2">
    <location>
        <begin position="29"/>
        <end position="88"/>
    </location>
</feature>